<name>A0A6B3NCK7_9CYAN</name>
<dbReference type="AlphaFoldDB" id="A0A6B3NCK7"/>
<evidence type="ECO:0000313" key="1">
    <source>
        <dbReference type="EMBL" id="NER29283.1"/>
    </source>
</evidence>
<gene>
    <name evidence="1" type="ORF">F6J89_17075</name>
</gene>
<accession>A0A6B3NCK7</accession>
<proteinExistence type="predicted"/>
<comment type="caution">
    <text evidence="1">The sequence shown here is derived from an EMBL/GenBank/DDBJ whole genome shotgun (WGS) entry which is preliminary data.</text>
</comment>
<dbReference type="EMBL" id="JAAHFQ010000341">
    <property type="protein sequence ID" value="NER29283.1"/>
    <property type="molecule type" value="Genomic_DNA"/>
</dbReference>
<protein>
    <submittedName>
        <fullName evidence="1">Uncharacterized protein</fullName>
    </submittedName>
</protein>
<reference evidence="1" key="1">
    <citation type="submission" date="2019-11" db="EMBL/GenBank/DDBJ databases">
        <title>Genomic insights into an expanded diversity of filamentous marine cyanobacteria reveals the extraordinary biosynthetic potential of Moorea and Okeania.</title>
        <authorList>
            <person name="Ferreira Leao T."/>
            <person name="Wang M."/>
            <person name="Moss N."/>
            <person name="Da Silva R."/>
            <person name="Sanders J."/>
            <person name="Nurk S."/>
            <person name="Gurevich A."/>
            <person name="Humphrey G."/>
            <person name="Reher R."/>
            <person name="Zhu Q."/>
            <person name="Belda-Ferre P."/>
            <person name="Glukhov E."/>
            <person name="Rex R."/>
            <person name="Dorrestein P.C."/>
            <person name="Knight R."/>
            <person name="Pevzner P."/>
            <person name="Gerwick W.H."/>
            <person name="Gerwick L."/>
        </authorList>
    </citation>
    <scope>NUCLEOTIDE SEQUENCE</scope>
    <source>
        <strain evidence="1">SIO1C4</strain>
    </source>
</reference>
<organism evidence="1">
    <name type="scientific">Symploca sp. SIO1C4</name>
    <dbReference type="NCBI Taxonomy" id="2607765"/>
    <lineage>
        <taxon>Bacteria</taxon>
        <taxon>Bacillati</taxon>
        <taxon>Cyanobacteriota</taxon>
        <taxon>Cyanophyceae</taxon>
        <taxon>Coleofasciculales</taxon>
        <taxon>Coleofasciculaceae</taxon>
        <taxon>Symploca</taxon>
    </lineage>
</organism>
<sequence length="166" mass="18020">MNSFNRTLLAGVLIMNAAVVLDNTLVTAEVVPKSDAGLSREQLLEDMEPAPSVTPSVEQLQPAVTTVSMPDALVNITMINQTGTKVTYGVLGRDRQLSLEVDQSQVLNNLEAPIHISFYRPDRGPIKVITRATSVGELQVILQRGTDFNTDKSALSIQETGQVFLN</sequence>